<gene>
    <name evidence="3" type="ORF">KR50_14120</name>
</gene>
<dbReference type="EMBL" id="JXRR01000013">
    <property type="protein sequence ID" value="KIL48376.1"/>
    <property type="molecule type" value="Genomic_DNA"/>
</dbReference>
<sequence>MEGDQMKRNYKFLTASVALSTVLVAGGCSDPEENSGDEASEGGDEIVETGEDGTANPQPNDSFGGIELSGDGEIPEGLETAEDPAFEEGDTVTINASHIAGMEGAEGTIVSAFDTNAYSVSYDRSDSSERVENYQWVIDEEIRGGSQEDPYAEGEEVEISTERIEGMYEATAVIEAVEEDATVYMVDFSLTESEDTALNYKWLIEKELSAN</sequence>
<organism evidence="3 4">
    <name type="scientific">Jeotgalibacillus campisalis</name>
    <dbReference type="NCBI Taxonomy" id="220754"/>
    <lineage>
        <taxon>Bacteria</taxon>
        <taxon>Bacillati</taxon>
        <taxon>Bacillota</taxon>
        <taxon>Bacilli</taxon>
        <taxon>Bacillales</taxon>
        <taxon>Caryophanaceae</taxon>
        <taxon>Jeotgalibacillus</taxon>
    </lineage>
</organism>
<evidence type="ECO:0000256" key="1">
    <source>
        <dbReference type="SAM" id="MobiDB-lite"/>
    </source>
</evidence>
<dbReference type="PATRIC" id="fig|220754.4.peg.1437"/>
<accession>A0A0C2VVD3</accession>
<protein>
    <recommendedName>
        <fullName evidence="2">DUF1541 domain-containing protein</fullName>
    </recommendedName>
</protein>
<feature type="domain" description="DUF1541" evidence="2">
    <location>
        <begin position="89"/>
        <end position="138"/>
    </location>
</feature>
<keyword evidence="4" id="KW-1185">Reference proteome</keyword>
<feature type="compositionally biased region" description="Acidic residues" evidence="1">
    <location>
        <begin position="73"/>
        <end position="87"/>
    </location>
</feature>
<evidence type="ECO:0000313" key="4">
    <source>
        <dbReference type="Proteomes" id="UP000031972"/>
    </source>
</evidence>
<proteinExistence type="predicted"/>
<dbReference type="PROSITE" id="PS51257">
    <property type="entry name" value="PROKAR_LIPOPROTEIN"/>
    <property type="match status" value="1"/>
</dbReference>
<dbReference type="Pfam" id="PF07563">
    <property type="entry name" value="DUF1541"/>
    <property type="match status" value="2"/>
</dbReference>
<comment type="caution">
    <text evidence="3">The sequence shown here is derived from an EMBL/GenBank/DDBJ whole genome shotgun (WGS) entry which is preliminary data.</text>
</comment>
<dbReference type="AlphaFoldDB" id="A0A0C2VVD3"/>
<feature type="compositionally biased region" description="Acidic residues" evidence="1">
    <location>
        <begin position="30"/>
        <end position="51"/>
    </location>
</feature>
<evidence type="ECO:0000259" key="2">
    <source>
        <dbReference type="Pfam" id="PF07563"/>
    </source>
</evidence>
<feature type="domain" description="DUF1541" evidence="2">
    <location>
        <begin position="154"/>
        <end position="205"/>
    </location>
</feature>
<dbReference type="Gene3D" id="2.30.30.1210">
    <property type="entry name" value="Domain of unknown function DUF1541"/>
    <property type="match status" value="1"/>
</dbReference>
<dbReference type="OrthoDB" id="1701949at2"/>
<feature type="region of interest" description="Disordered" evidence="1">
    <location>
        <begin position="26"/>
        <end position="87"/>
    </location>
</feature>
<name>A0A0C2VVD3_9BACL</name>
<dbReference type="InterPro" id="IPR011438">
    <property type="entry name" value="DUF1541"/>
</dbReference>
<dbReference type="Proteomes" id="UP000031972">
    <property type="component" value="Unassembled WGS sequence"/>
</dbReference>
<reference evidence="3 4" key="1">
    <citation type="submission" date="2015-01" db="EMBL/GenBank/DDBJ databases">
        <title>Jeotgalibacillus campisalis genome sequencing.</title>
        <authorList>
            <person name="Goh K.M."/>
            <person name="Chan K.-G."/>
            <person name="Yaakop A.S."/>
            <person name="Ee R."/>
            <person name="Gan H.M."/>
            <person name="Chan C.S."/>
        </authorList>
    </citation>
    <scope>NUCLEOTIDE SEQUENCE [LARGE SCALE GENOMIC DNA]</scope>
    <source>
        <strain evidence="3 4">SF-57</strain>
    </source>
</reference>
<evidence type="ECO:0000313" key="3">
    <source>
        <dbReference type="EMBL" id="KIL48376.1"/>
    </source>
</evidence>